<keyword evidence="7" id="KW-1185">Reference proteome</keyword>
<feature type="transmembrane region" description="Helical" evidence="4">
    <location>
        <begin position="136"/>
        <end position="162"/>
    </location>
</feature>
<name>A0A059GBN1_9PROT</name>
<dbReference type="STRING" id="1280953.HOC_00190"/>
<evidence type="ECO:0000313" key="6">
    <source>
        <dbReference type="EMBL" id="KDA04257.1"/>
    </source>
</evidence>
<feature type="transmembrane region" description="Helical" evidence="4">
    <location>
        <begin position="254"/>
        <end position="276"/>
    </location>
</feature>
<feature type="transmembrane region" description="Helical" evidence="4">
    <location>
        <begin position="78"/>
        <end position="96"/>
    </location>
</feature>
<feature type="domain" description="Major facilitator superfamily (MFS) profile" evidence="5">
    <location>
        <begin position="1"/>
        <end position="400"/>
    </location>
</feature>
<dbReference type="Gene3D" id="1.20.1250.20">
    <property type="entry name" value="MFS general substrate transporter like domains"/>
    <property type="match status" value="2"/>
</dbReference>
<dbReference type="EMBL" id="ARYL01000001">
    <property type="protein sequence ID" value="KDA04257.1"/>
    <property type="molecule type" value="Genomic_DNA"/>
</dbReference>
<dbReference type="RefSeq" id="WP_035534577.1">
    <property type="nucleotide sequence ID" value="NZ_ARYL01000001.1"/>
</dbReference>
<organism evidence="6 7">
    <name type="scientific">Hyphomonas oceanitis SCH89</name>
    <dbReference type="NCBI Taxonomy" id="1280953"/>
    <lineage>
        <taxon>Bacteria</taxon>
        <taxon>Pseudomonadati</taxon>
        <taxon>Pseudomonadota</taxon>
        <taxon>Alphaproteobacteria</taxon>
        <taxon>Hyphomonadales</taxon>
        <taxon>Hyphomonadaceae</taxon>
        <taxon>Hyphomonas</taxon>
    </lineage>
</organism>
<dbReference type="PROSITE" id="PS50850">
    <property type="entry name" value="MFS"/>
    <property type="match status" value="1"/>
</dbReference>
<evidence type="ECO:0000256" key="1">
    <source>
        <dbReference type="ARBA" id="ARBA00022692"/>
    </source>
</evidence>
<keyword evidence="3 4" id="KW-0472">Membrane</keyword>
<dbReference type="Proteomes" id="UP000024942">
    <property type="component" value="Unassembled WGS sequence"/>
</dbReference>
<proteinExistence type="predicted"/>
<evidence type="ECO:0000256" key="4">
    <source>
        <dbReference type="SAM" id="Phobius"/>
    </source>
</evidence>
<gene>
    <name evidence="6" type="ORF">HOC_00190</name>
</gene>
<dbReference type="PATRIC" id="fig|1280953.3.peg.36"/>
<dbReference type="OrthoDB" id="1404228at2"/>
<keyword evidence="2 4" id="KW-1133">Transmembrane helix</keyword>
<feature type="transmembrane region" description="Helical" evidence="4">
    <location>
        <begin position="288"/>
        <end position="305"/>
    </location>
</feature>
<feature type="transmembrane region" description="Helical" evidence="4">
    <location>
        <begin position="102"/>
        <end position="124"/>
    </location>
</feature>
<feature type="transmembrane region" description="Helical" evidence="4">
    <location>
        <begin position="49"/>
        <end position="66"/>
    </location>
</feature>
<dbReference type="InterPro" id="IPR050327">
    <property type="entry name" value="Proton-linked_MCT"/>
</dbReference>
<dbReference type="Pfam" id="PF07690">
    <property type="entry name" value="MFS_1"/>
    <property type="match status" value="1"/>
</dbReference>
<evidence type="ECO:0000313" key="7">
    <source>
        <dbReference type="Proteomes" id="UP000024942"/>
    </source>
</evidence>
<feature type="transmembrane region" description="Helical" evidence="4">
    <location>
        <begin position="168"/>
        <end position="187"/>
    </location>
</feature>
<evidence type="ECO:0000259" key="5">
    <source>
        <dbReference type="PROSITE" id="PS50850"/>
    </source>
</evidence>
<keyword evidence="1 4" id="KW-0812">Transmembrane</keyword>
<feature type="transmembrane region" description="Helical" evidence="4">
    <location>
        <begin position="311"/>
        <end position="333"/>
    </location>
</feature>
<dbReference type="InterPro" id="IPR036259">
    <property type="entry name" value="MFS_trans_sf"/>
</dbReference>
<accession>A0A059GBN1</accession>
<dbReference type="PANTHER" id="PTHR11360">
    <property type="entry name" value="MONOCARBOXYLATE TRANSPORTER"/>
    <property type="match status" value="1"/>
</dbReference>
<dbReference type="SUPFAM" id="SSF103473">
    <property type="entry name" value="MFS general substrate transporter"/>
    <property type="match status" value="1"/>
</dbReference>
<dbReference type="PANTHER" id="PTHR11360:SF308">
    <property type="entry name" value="BLL3089 PROTEIN"/>
    <property type="match status" value="1"/>
</dbReference>
<evidence type="ECO:0000256" key="3">
    <source>
        <dbReference type="ARBA" id="ARBA00023136"/>
    </source>
</evidence>
<evidence type="ECO:0000256" key="2">
    <source>
        <dbReference type="ARBA" id="ARBA00022989"/>
    </source>
</evidence>
<feature type="transmembrane region" description="Helical" evidence="4">
    <location>
        <begin position="374"/>
        <end position="395"/>
    </location>
</feature>
<reference evidence="6 7" key="1">
    <citation type="journal article" date="2014" name="Antonie Van Leeuwenhoek">
        <title>Hyphomonas beringensis sp. nov. and Hyphomonas chukchiensis sp. nov., isolated from surface seawater of the Bering Sea and Chukchi Sea.</title>
        <authorList>
            <person name="Li C."/>
            <person name="Lai Q."/>
            <person name="Li G."/>
            <person name="Dong C."/>
            <person name="Wang J."/>
            <person name="Liao Y."/>
            <person name="Shao Z."/>
        </authorList>
    </citation>
    <scope>NUCLEOTIDE SEQUENCE [LARGE SCALE GENOMIC DNA]</scope>
    <source>
        <strain evidence="6 7">SCH89</strain>
    </source>
</reference>
<sequence>MIQFLRAEARWLFAGFLLCLSSSFGQTYFISLSNDVLMQRFSLNHGGIGLVYALATTASALILLEFGKLVDRVTTRTAALVVAFGLAGACLLMAMVQAVWMLFFAFLALRLFGQGMMSQVAMTATGRWFDARRGRAISIVTLGYAAGIAFMPAAAVAVISAFGFRHLWWLAAAIMLLLAAPVLYVLLSHERVPQGSALDDGQPLALEKHSWRRAQLLRAPVFWILLTGLLCPSFMFTSLLFHQLNLIEVKGWDMARYASVFSVFAIVQVCASLLSGGLIDRFSARQMLPFYLLPMTLGLIGLGSVDGFWIAFPAMMLVGFTAGFDSSIAGALWPELFGLKYLGELRALTFAAVVLASAVSPMVTGWLIDRGVAFPHQLLFMGLYSIAASGVMLALQPRLFAIATDVAKPA</sequence>
<dbReference type="AlphaFoldDB" id="A0A059GBN1"/>
<protein>
    <submittedName>
        <fullName evidence="6">Major facilitator superfamily transporter</fullName>
    </submittedName>
</protein>
<dbReference type="InterPro" id="IPR020846">
    <property type="entry name" value="MFS_dom"/>
</dbReference>
<dbReference type="InterPro" id="IPR011701">
    <property type="entry name" value="MFS"/>
</dbReference>
<comment type="caution">
    <text evidence="6">The sequence shown here is derived from an EMBL/GenBank/DDBJ whole genome shotgun (WGS) entry which is preliminary data.</text>
</comment>
<dbReference type="eggNOG" id="COG2271">
    <property type="taxonomic scope" value="Bacteria"/>
</dbReference>
<feature type="transmembrane region" description="Helical" evidence="4">
    <location>
        <begin position="221"/>
        <end position="242"/>
    </location>
</feature>
<feature type="transmembrane region" description="Helical" evidence="4">
    <location>
        <begin position="345"/>
        <end position="368"/>
    </location>
</feature>
<dbReference type="GO" id="GO:0022857">
    <property type="term" value="F:transmembrane transporter activity"/>
    <property type="evidence" value="ECO:0007669"/>
    <property type="project" value="InterPro"/>
</dbReference>